<dbReference type="AlphaFoldDB" id="A0AAV7PIL7"/>
<name>A0AAV7PIL7_PLEWA</name>
<sequence length="81" mass="8489">MPSGQTLFLRLLGSHRGKTYWGPSASSQPSRQGSPPEAEHRLTESRCGYALQGPLPGSRNQPTLGCPPYPAASSGRAGSVP</sequence>
<accession>A0AAV7PIL7</accession>
<evidence type="ECO:0000313" key="2">
    <source>
        <dbReference type="EMBL" id="KAJ1128151.1"/>
    </source>
</evidence>
<feature type="region of interest" description="Disordered" evidence="1">
    <location>
        <begin position="18"/>
        <end position="81"/>
    </location>
</feature>
<proteinExistence type="predicted"/>
<keyword evidence="3" id="KW-1185">Reference proteome</keyword>
<dbReference type="EMBL" id="JANPWB010000011">
    <property type="protein sequence ID" value="KAJ1128151.1"/>
    <property type="molecule type" value="Genomic_DNA"/>
</dbReference>
<evidence type="ECO:0000256" key="1">
    <source>
        <dbReference type="SAM" id="MobiDB-lite"/>
    </source>
</evidence>
<comment type="caution">
    <text evidence="2">The sequence shown here is derived from an EMBL/GenBank/DDBJ whole genome shotgun (WGS) entry which is preliminary data.</text>
</comment>
<evidence type="ECO:0000313" key="3">
    <source>
        <dbReference type="Proteomes" id="UP001066276"/>
    </source>
</evidence>
<dbReference type="Proteomes" id="UP001066276">
    <property type="component" value="Chromosome 7"/>
</dbReference>
<feature type="compositionally biased region" description="Polar residues" evidence="1">
    <location>
        <begin position="24"/>
        <end position="33"/>
    </location>
</feature>
<protein>
    <submittedName>
        <fullName evidence="2">Uncharacterized protein</fullName>
    </submittedName>
</protein>
<organism evidence="2 3">
    <name type="scientific">Pleurodeles waltl</name>
    <name type="common">Iberian ribbed newt</name>
    <dbReference type="NCBI Taxonomy" id="8319"/>
    <lineage>
        <taxon>Eukaryota</taxon>
        <taxon>Metazoa</taxon>
        <taxon>Chordata</taxon>
        <taxon>Craniata</taxon>
        <taxon>Vertebrata</taxon>
        <taxon>Euteleostomi</taxon>
        <taxon>Amphibia</taxon>
        <taxon>Batrachia</taxon>
        <taxon>Caudata</taxon>
        <taxon>Salamandroidea</taxon>
        <taxon>Salamandridae</taxon>
        <taxon>Pleurodelinae</taxon>
        <taxon>Pleurodeles</taxon>
    </lineage>
</organism>
<gene>
    <name evidence="2" type="ORF">NDU88_006530</name>
</gene>
<reference evidence="2" key="1">
    <citation type="journal article" date="2022" name="bioRxiv">
        <title>Sequencing and chromosome-scale assembly of the giantPleurodeles waltlgenome.</title>
        <authorList>
            <person name="Brown T."/>
            <person name="Elewa A."/>
            <person name="Iarovenko S."/>
            <person name="Subramanian E."/>
            <person name="Araus A.J."/>
            <person name="Petzold A."/>
            <person name="Susuki M."/>
            <person name="Suzuki K.-i.T."/>
            <person name="Hayashi T."/>
            <person name="Toyoda A."/>
            <person name="Oliveira C."/>
            <person name="Osipova E."/>
            <person name="Leigh N.D."/>
            <person name="Simon A."/>
            <person name="Yun M.H."/>
        </authorList>
    </citation>
    <scope>NUCLEOTIDE SEQUENCE</scope>
    <source>
        <strain evidence="2">20211129_DDA</strain>
        <tissue evidence="2">Liver</tissue>
    </source>
</reference>